<feature type="compositionally biased region" description="Low complexity" evidence="4">
    <location>
        <begin position="1"/>
        <end position="12"/>
    </location>
</feature>
<dbReference type="EMBL" id="MH604941">
    <property type="protein sequence ID" value="QBL95696.1"/>
    <property type="molecule type" value="mRNA"/>
</dbReference>
<dbReference type="AlphaFoldDB" id="A0A482CNL7"/>
<feature type="region of interest" description="Disordered" evidence="4">
    <location>
        <begin position="102"/>
        <end position="129"/>
    </location>
</feature>
<feature type="region of interest" description="Disordered" evidence="4">
    <location>
        <begin position="1"/>
        <end position="34"/>
    </location>
</feature>
<dbReference type="InterPro" id="IPR040356">
    <property type="entry name" value="SPEAR"/>
</dbReference>
<dbReference type="PANTHER" id="PTHR33388">
    <property type="entry name" value="OS01G0212500 PROTEIN"/>
    <property type="match status" value="1"/>
</dbReference>
<feature type="compositionally biased region" description="Acidic residues" evidence="4">
    <location>
        <begin position="119"/>
        <end position="129"/>
    </location>
</feature>
<evidence type="ECO:0000256" key="3">
    <source>
        <dbReference type="ARBA" id="ARBA00023163"/>
    </source>
</evidence>
<evidence type="ECO:0000313" key="5">
    <source>
        <dbReference type="EMBL" id="QBL95696.1"/>
    </source>
</evidence>
<dbReference type="PANTHER" id="PTHR33388:SF26">
    <property type="entry name" value="PROTEIN SPEAR3"/>
    <property type="match status" value="1"/>
</dbReference>
<evidence type="ECO:0000256" key="4">
    <source>
        <dbReference type="SAM" id="MobiDB-lite"/>
    </source>
</evidence>
<protein>
    <submittedName>
        <fullName evidence="5">SPOROCYTELESS-like EAR-containing protein 3</fullName>
    </submittedName>
</protein>
<reference evidence="5" key="1">
    <citation type="submission" date="2018-07" db="EMBL/GenBank/DDBJ databases">
        <authorList>
            <person name="Chen G.H."/>
        </authorList>
    </citation>
    <scope>NUCLEOTIDE SEQUENCE</scope>
</reference>
<dbReference type="GO" id="GO:0003700">
    <property type="term" value="F:DNA-binding transcription factor activity"/>
    <property type="evidence" value="ECO:0007669"/>
    <property type="project" value="InterPro"/>
</dbReference>
<accession>A0A482CNL7</accession>
<dbReference type="OMA" id="MAYNGGR"/>
<evidence type="ECO:0000256" key="2">
    <source>
        <dbReference type="ARBA" id="ARBA00023015"/>
    </source>
</evidence>
<gene>
    <name evidence="5" type="primary">SPEAR4</name>
</gene>
<keyword evidence="2" id="KW-0805">Transcription regulation</keyword>
<name>A0A482CNL7_BRADI</name>
<sequence length="129" mass="14318">MEWGRVRSSPGSRRGKKATGAAADKPRQPQRGLGVAQLEKIRLQSEMAEYLHHPPPGGINLMAYNGGRSGDRRYGESPSTPFIRKEHVMTKDSVCFRGHYDLNQSVPVDSPSPSMNSDDQQDVDLELKL</sequence>
<proteinExistence type="evidence at transcript level"/>
<keyword evidence="1" id="KW-0678">Repressor</keyword>
<keyword evidence="3" id="KW-0804">Transcription</keyword>
<feature type="compositionally biased region" description="Polar residues" evidence="4">
    <location>
        <begin position="102"/>
        <end position="118"/>
    </location>
</feature>
<organism evidence="5">
    <name type="scientific">Brachypodium distachyon</name>
    <name type="common">Purple false brome</name>
    <name type="synonym">Trachynia distachya</name>
    <dbReference type="NCBI Taxonomy" id="15368"/>
    <lineage>
        <taxon>Eukaryota</taxon>
        <taxon>Viridiplantae</taxon>
        <taxon>Streptophyta</taxon>
        <taxon>Embryophyta</taxon>
        <taxon>Tracheophyta</taxon>
        <taxon>Spermatophyta</taxon>
        <taxon>Magnoliopsida</taxon>
        <taxon>Liliopsida</taxon>
        <taxon>Poales</taxon>
        <taxon>Poaceae</taxon>
        <taxon>BOP clade</taxon>
        <taxon>Pooideae</taxon>
        <taxon>Stipodae</taxon>
        <taxon>Brachypodieae</taxon>
        <taxon>Brachypodium</taxon>
    </lineage>
</organism>
<evidence type="ECO:0000256" key="1">
    <source>
        <dbReference type="ARBA" id="ARBA00022491"/>
    </source>
</evidence>